<name>A0AAV1NPM9_SCOSC</name>
<protein>
    <submittedName>
        <fullName evidence="3">Uncharacterized protein LOC121884963</fullName>
    </submittedName>
</protein>
<reference evidence="3 4" key="1">
    <citation type="submission" date="2024-01" db="EMBL/GenBank/DDBJ databases">
        <authorList>
            <person name="Alioto T."/>
            <person name="Alioto T."/>
            <person name="Gomez Garrido J."/>
        </authorList>
    </citation>
    <scope>NUCLEOTIDE SEQUENCE [LARGE SCALE GENOMIC DNA]</scope>
</reference>
<keyword evidence="2" id="KW-0812">Transmembrane</keyword>
<dbReference type="EMBL" id="CAWUFR010000044">
    <property type="protein sequence ID" value="CAK6960226.1"/>
    <property type="molecule type" value="Genomic_DNA"/>
</dbReference>
<accession>A0AAV1NPM9</accession>
<feature type="transmembrane region" description="Helical" evidence="2">
    <location>
        <begin position="291"/>
        <end position="313"/>
    </location>
</feature>
<organism evidence="3 4">
    <name type="scientific">Scomber scombrus</name>
    <name type="common">Atlantic mackerel</name>
    <name type="synonym">Scomber vernalis</name>
    <dbReference type="NCBI Taxonomy" id="13677"/>
    <lineage>
        <taxon>Eukaryota</taxon>
        <taxon>Metazoa</taxon>
        <taxon>Chordata</taxon>
        <taxon>Craniata</taxon>
        <taxon>Vertebrata</taxon>
        <taxon>Euteleostomi</taxon>
        <taxon>Actinopterygii</taxon>
        <taxon>Neopterygii</taxon>
        <taxon>Teleostei</taxon>
        <taxon>Neoteleostei</taxon>
        <taxon>Acanthomorphata</taxon>
        <taxon>Pelagiaria</taxon>
        <taxon>Scombriformes</taxon>
        <taxon>Scombridae</taxon>
        <taxon>Scomber</taxon>
    </lineage>
</organism>
<comment type="caution">
    <text evidence="3">The sequence shown here is derived from an EMBL/GenBank/DDBJ whole genome shotgun (WGS) entry which is preliminary data.</text>
</comment>
<evidence type="ECO:0000256" key="1">
    <source>
        <dbReference type="SAM" id="MobiDB-lite"/>
    </source>
</evidence>
<keyword evidence="2" id="KW-1133">Transmembrane helix</keyword>
<dbReference type="Proteomes" id="UP001314229">
    <property type="component" value="Unassembled WGS sequence"/>
</dbReference>
<feature type="compositionally biased region" description="Low complexity" evidence="1">
    <location>
        <begin position="176"/>
        <end position="274"/>
    </location>
</feature>
<sequence length="379" mass="42199">MTNQSNTNNPDTTTARMSLDVQLQHDIMKIRDLLLFLVVFLNTIDLSKGGCEDYFNFEQWSNHTNNTEMFKFGETNDIKYDVMCTLYKYWSNDDPYKGIGSIICDCICPEDCDANCLDDLKKQCDTPSKILKNVTIHTYHFMCMAKKVYDVPMKESDFCNYPTRICKFSEGEFDRTLPPTSTPQPTTKTTTLSSTTTTTTPQPPKITTLQQLRPTSTLSLPPATTTATPPSQTRTTATPTTTTATPPPQTRTTATPMTTTATTATPTTTATMPADHGSMGKQNRNSVSNAAVTGTITIMVLIIVLALVVFALYKFTKRRSDQRRAANGNLSPSETQMQLREAEMTDIMLRFEPNITDQTDTINKAVGSEGISEYQEDHL</sequence>
<dbReference type="AlphaFoldDB" id="A0AAV1NPM9"/>
<gene>
    <name evidence="3" type="ORF">FSCOSCO3_A006417</name>
</gene>
<evidence type="ECO:0000256" key="2">
    <source>
        <dbReference type="SAM" id="Phobius"/>
    </source>
</evidence>
<feature type="region of interest" description="Disordered" evidence="1">
    <location>
        <begin position="173"/>
        <end position="283"/>
    </location>
</feature>
<keyword evidence="2" id="KW-0472">Membrane</keyword>
<keyword evidence="4" id="KW-1185">Reference proteome</keyword>
<evidence type="ECO:0000313" key="4">
    <source>
        <dbReference type="Proteomes" id="UP001314229"/>
    </source>
</evidence>
<evidence type="ECO:0000313" key="3">
    <source>
        <dbReference type="EMBL" id="CAK6960226.1"/>
    </source>
</evidence>
<proteinExistence type="predicted"/>